<organism evidence="2 3">
    <name type="scientific">Actinomyces naeslundii (strain ATCC 12104 / DSM 43013 / CCUG 2238 / JCM 8349 / NCTC 10301 / Howell 279)</name>
    <dbReference type="NCBI Taxonomy" id="1115803"/>
    <lineage>
        <taxon>Bacteria</taxon>
        <taxon>Bacillati</taxon>
        <taxon>Actinomycetota</taxon>
        <taxon>Actinomycetes</taxon>
        <taxon>Actinomycetales</taxon>
        <taxon>Actinomycetaceae</taxon>
        <taxon>Actinomyces</taxon>
    </lineage>
</organism>
<comment type="caution">
    <text evidence="2">The sequence shown here is derived from an EMBL/GenBank/DDBJ whole genome shotgun (WGS) entry which is preliminary data.</text>
</comment>
<reference evidence="2 3" key="1">
    <citation type="submission" date="2012-07" db="EMBL/GenBank/DDBJ databases">
        <authorList>
            <person name="Durkin A.S."/>
            <person name="McCorrison J."/>
            <person name="Torralba M."/>
            <person name="Gillis M."/>
            <person name="Methe B."/>
            <person name="Sutton G."/>
            <person name="Nelson K.E."/>
        </authorList>
    </citation>
    <scope>NUCLEOTIDE SEQUENCE [LARGE SCALE GENOMIC DNA]</scope>
    <source>
        <strain evidence="3">ATCC 12104 / DSM 43013 / CCUG 2238 / JCM 8349 / NCTC 10301 / Howell 279</strain>
    </source>
</reference>
<proteinExistence type="predicted"/>
<dbReference type="AlphaFoldDB" id="J3JL95"/>
<evidence type="ECO:0000313" key="2">
    <source>
        <dbReference type="EMBL" id="EJN85981.1"/>
    </source>
</evidence>
<evidence type="ECO:0000313" key="3">
    <source>
        <dbReference type="Proteomes" id="UP000007814"/>
    </source>
</evidence>
<gene>
    <name evidence="2" type="ORF">HMPREF1129_2828</name>
</gene>
<sequence length="63" mass="7226">MAGRQGGRQHQCCQDRARLPRGERYRFHRVSAPWGLERLRSLPAAGRGGRGRRDASCPTHSRW</sequence>
<dbReference type="EMBL" id="ALJK01000025">
    <property type="protein sequence ID" value="EJN85981.1"/>
    <property type="molecule type" value="Genomic_DNA"/>
</dbReference>
<name>J3JL95_ACTNH</name>
<feature type="region of interest" description="Disordered" evidence="1">
    <location>
        <begin position="40"/>
        <end position="63"/>
    </location>
</feature>
<dbReference type="Proteomes" id="UP000007814">
    <property type="component" value="Unassembled WGS sequence"/>
</dbReference>
<protein>
    <submittedName>
        <fullName evidence="2">Uncharacterized protein</fullName>
    </submittedName>
</protein>
<evidence type="ECO:0000256" key="1">
    <source>
        <dbReference type="SAM" id="MobiDB-lite"/>
    </source>
</evidence>
<accession>J3JL95</accession>